<evidence type="ECO:0000313" key="2">
    <source>
        <dbReference type="EMBL" id="TWW01093.1"/>
    </source>
</evidence>
<evidence type="ECO:0000256" key="1">
    <source>
        <dbReference type="SAM" id="Phobius"/>
    </source>
</evidence>
<keyword evidence="1" id="KW-1133">Transmembrane helix</keyword>
<feature type="transmembrane region" description="Helical" evidence="1">
    <location>
        <begin position="20"/>
        <end position="37"/>
    </location>
</feature>
<accession>A0A5C6LV64</accession>
<name>A0A5C6LV64_9BACT</name>
<keyword evidence="3" id="KW-1185">Reference proteome</keyword>
<proteinExistence type="predicted"/>
<dbReference type="Proteomes" id="UP000318815">
    <property type="component" value="Unassembled WGS sequence"/>
</dbReference>
<dbReference type="EMBL" id="VOHS01000006">
    <property type="protein sequence ID" value="TWW01093.1"/>
    <property type="molecule type" value="Genomic_DNA"/>
</dbReference>
<protein>
    <submittedName>
        <fullName evidence="2">Uncharacterized protein</fullName>
    </submittedName>
</protein>
<evidence type="ECO:0000313" key="3">
    <source>
        <dbReference type="Proteomes" id="UP000318815"/>
    </source>
</evidence>
<sequence length="322" mass="36359">MENLVIKLTRLLKTLRTSLLLLKFFEIVFVIGIGIATNKMTGDNNPSGWIWLTVILSLLYTLIAILQVSSLLIPETYADDLRAHFELQETKLELSRRTEIYGYVADAIGSLNEQTCNLNRTQEEIEAIQDSFCSNDLISNLSGSINPLIENSKYIFKSSHSLFTVGMYVENFLVPPSDWNNLPIDVNSCYDSGIFFLKDDLNMSDFIGKGLLTETQVNGARLKIRHSLEAAFNNCHYDYVVVEIEGAHYSIFSIGIPMVCENGDSNGVLFFITKKIDEPSDISNILKVFSKIISNLLSRQFECVFSRIETANKRYNERNAAS</sequence>
<reference evidence="2 3" key="1">
    <citation type="submission" date="2019-08" db="EMBL/GenBank/DDBJ databases">
        <title>Whole genome sequencing of chitin degrading bacteria Chitinophaga pinensis YS16.</title>
        <authorList>
            <person name="Singh R.P."/>
            <person name="Manchanda G."/>
            <person name="Maurya I.K."/>
            <person name="Joshi N.K."/>
            <person name="Srivastava A.K."/>
        </authorList>
    </citation>
    <scope>NUCLEOTIDE SEQUENCE [LARGE SCALE GENOMIC DNA]</scope>
    <source>
        <strain evidence="2 3">YS-16</strain>
    </source>
</reference>
<organism evidence="2 3">
    <name type="scientific">Chitinophaga pinensis</name>
    <dbReference type="NCBI Taxonomy" id="79329"/>
    <lineage>
        <taxon>Bacteria</taxon>
        <taxon>Pseudomonadati</taxon>
        <taxon>Bacteroidota</taxon>
        <taxon>Chitinophagia</taxon>
        <taxon>Chitinophagales</taxon>
        <taxon>Chitinophagaceae</taxon>
        <taxon>Chitinophaga</taxon>
    </lineage>
</organism>
<comment type="caution">
    <text evidence="2">The sequence shown here is derived from an EMBL/GenBank/DDBJ whole genome shotgun (WGS) entry which is preliminary data.</text>
</comment>
<dbReference type="RefSeq" id="WP_146304792.1">
    <property type="nucleotide sequence ID" value="NZ_VOHS01000006.1"/>
</dbReference>
<dbReference type="AlphaFoldDB" id="A0A5C6LV64"/>
<keyword evidence="1" id="KW-0812">Transmembrane</keyword>
<feature type="transmembrane region" description="Helical" evidence="1">
    <location>
        <begin position="49"/>
        <end position="73"/>
    </location>
</feature>
<keyword evidence="1" id="KW-0472">Membrane</keyword>
<gene>
    <name evidence="2" type="ORF">FEF09_09005</name>
</gene>
<dbReference type="OrthoDB" id="1371587at2"/>